<proteinExistence type="predicted"/>
<protein>
    <submittedName>
        <fullName evidence="1">16365_t:CDS:1</fullName>
    </submittedName>
</protein>
<dbReference type="Proteomes" id="UP000789702">
    <property type="component" value="Unassembled WGS sequence"/>
</dbReference>
<accession>A0ACA9LTS5</accession>
<reference evidence="1" key="1">
    <citation type="submission" date="2021-06" db="EMBL/GenBank/DDBJ databases">
        <authorList>
            <person name="Kallberg Y."/>
            <person name="Tangrot J."/>
            <person name="Rosling A."/>
        </authorList>
    </citation>
    <scope>NUCLEOTIDE SEQUENCE</scope>
    <source>
        <strain evidence="1">IL203A</strain>
    </source>
</reference>
<keyword evidence="2" id="KW-1185">Reference proteome</keyword>
<sequence>MIGSAPTILQLDNGKEFIAQTIKELIVLWPSVKIINRRPRHPQSQGLVEWANGILKQKLGKWKKMT</sequence>
<feature type="non-terminal residue" evidence="1">
    <location>
        <position position="66"/>
    </location>
</feature>
<name>A0ACA9LTS5_9GLOM</name>
<evidence type="ECO:0000313" key="2">
    <source>
        <dbReference type="Proteomes" id="UP000789702"/>
    </source>
</evidence>
<dbReference type="EMBL" id="CAJVPU010005519">
    <property type="protein sequence ID" value="CAG8548698.1"/>
    <property type="molecule type" value="Genomic_DNA"/>
</dbReference>
<gene>
    <name evidence="1" type="ORF">DHETER_LOCUS5127</name>
</gene>
<evidence type="ECO:0000313" key="1">
    <source>
        <dbReference type="EMBL" id="CAG8548698.1"/>
    </source>
</evidence>
<comment type="caution">
    <text evidence="1">The sequence shown here is derived from an EMBL/GenBank/DDBJ whole genome shotgun (WGS) entry which is preliminary data.</text>
</comment>
<organism evidence="1 2">
    <name type="scientific">Dentiscutata heterogama</name>
    <dbReference type="NCBI Taxonomy" id="1316150"/>
    <lineage>
        <taxon>Eukaryota</taxon>
        <taxon>Fungi</taxon>
        <taxon>Fungi incertae sedis</taxon>
        <taxon>Mucoromycota</taxon>
        <taxon>Glomeromycotina</taxon>
        <taxon>Glomeromycetes</taxon>
        <taxon>Diversisporales</taxon>
        <taxon>Gigasporaceae</taxon>
        <taxon>Dentiscutata</taxon>
    </lineage>
</organism>